<dbReference type="Proteomes" id="UP000273154">
    <property type="component" value="Chromosome"/>
</dbReference>
<evidence type="ECO:0000256" key="6">
    <source>
        <dbReference type="ARBA" id="ARBA00022777"/>
    </source>
</evidence>
<evidence type="ECO:0000256" key="4">
    <source>
        <dbReference type="ARBA" id="ARBA00022553"/>
    </source>
</evidence>
<dbReference type="InterPro" id="IPR036890">
    <property type="entry name" value="HATPase_C_sf"/>
</dbReference>
<feature type="domain" description="Histidine kinase" evidence="10">
    <location>
        <begin position="190"/>
        <end position="408"/>
    </location>
</feature>
<evidence type="ECO:0000256" key="1">
    <source>
        <dbReference type="ARBA" id="ARBA00000085"/>
    </source>
</evidence>
<dbReference type="GO" id="GO:0004721">
    <property type="term" value="F:phosphoprotein phosphatase activity"/>
    <property type="evidence" value="ECO:0007669"/>
    <property type="project" value="TreeGrafter"/>
</dbReference>
<dbReference type="GO" id="GO:0005886">
    <property type="term" value="C:plasma membrane"/>
    <property type="evidence" value="ECO:0007669"/>
    <property type="project" value="UniProtKB-SubCell"/>
</dbReference>
<evidence type="ECO:0000256" key="5">
    <source>
        <dbReference type="ARBA" id="ARBA00022679"/>
    </source>
</evidence>
<keyword evidence="7" id="KW-0902">Two-component regulatory system</keyword>
<dbReference type="AlphaFoldDB" id="A0A3G9JXV3"/>
<dbReference type="FunFam" id="3.30.565.10:FF:000006">
    <property type="entry name" value="Sensor histidine kinase WalK"/>
    <property type="match status" value="1"/>
</dbReference>
<dbReference type="EMBL" id="AP019367">
    <property type="protein sequence ID" value="BBH50258.1"/>
    <property type="molecule type" value="Genomic_DNA"/>
</dbReference>
<organism evidence="11 12">
    <name type="scientific">Parolsenella catena</name>
    <dbReference type="NCBI Taxonomy" id="2003188"/>
    <lineage>
        <taxon>Bacteria</taxon>
        <taxon>Bacillati</taxon>
        <taxon>Actinomycetota</taxon>
        <taxon>Coriobacteriia</taxon>
        <taxon>Coriobacteriales</taxon>
        <taxon>Atopobiaceae</taxon>
        <taxon>Parolsenella</taxon>
    </lineage>
</organism>
<accession>A0A3G9JXV3</accession>
<evidence type="ECO:0000259" key="10">
    <source>
        <dbReference type="PROSITE" id="PS50109"/>
    </source>
</evidence>
<name>A0A3G9JXV3_9ACTN</name>
<dbReference type="SMART" id="SM00388">
    <property type="entry name" value="HisKA"/>
    <property type="match status" value="1"/>
</dbReference>
<dbReference type="Gene3D" id="1.10.287.130">
    <property type="match status" value="1"/>
</dbReference>
<keyword evidence="4" id="KW-0597">Phosphoprotein</keyword>
<gene>
    <name evidence="11" type="ORF">Pcatena_08450</name>
</gene>
<dbReference type="InterPro" id="IPR003594">
    <property type="entry name" value="HATPase_dom"/>
</dbReference>
<dbReference type="PRINTS" id="PR00344">
    <property type="entry name" value="BCTRLSENSOR"/>
</dbReference>
<dbReference type="SMART" id="SM00387">
    <property type="entry name" value="HATPase_c"/>
    <property type="match status" value="1"/>
</dbReference>
<dbReference type="PROSITE" id="PS50109">
    <property type="entry name" value="HIS_KIN"/>
    <property type="match status" value="1"/>
</dbReference>
<evidence type="ECO:0000256" key="3">
    <source>
        <dbReference type="ARBA" id="ARBA00012438"/>
    </source>
</evidence>
<dbReference type="SUPFAM" id="SSF55874">
    <property type="entry name" value="ATPase domain of HSP90 chaperone/DNA topoisomerase II/histidine kinase"/>
    <property type="match status" value="1"/>
</dbReference>
<evidence type="ECO:0000256" key="8">
    <source>
        <dbReference type="ARBA" id="ARBA00039401"/>
    </source>
</evidence>
<dbReference type="Pfam" id="PF02518">
    <property type="entry name" value="HATPase_c"/>
    <property type="match status" value="1"/>
</dbReference>
<dbReference type="InterPro" id="IPR003661">
    <property type="entry name" value="HisK_dim/P_dom"/>
</dbReference>
<keyword evidence="6 11" id="KW-0418">Kinase</keyword>
<keyword evidence="9" id="KW-0812">Transmembrane</keyword>
<proteinExistence type="predicted"/>
<dbReference type="GeneID" id="88848977"/>
<dbReference type="InterPro" id="IPR004358">
    <property type="entry name" value="Sig_transdc_His_kin-like_C"/>
</dbReference>
<reference evidence="12" key="1">
    <citation type="submission" date="2018-11" db="EMBL/GenBank/DDBJ databases">
        <title>Comparative genomics of Parolsenella catena and Libanicoccus massiliensis: Reclassification of Libanicoccus massiliensis as Parolsenella massiliensis comb. nov.</title>
        <authorList>
            <person name="Sakamoto M."/>
            <person name="Ikeyama N."/>
            <person name="Murakami T."/>
            <person name="Mori H."/>
            <person name="Yuki M."/>
            <person name="Ohkuma M."/>
        </authorList>
    </citation>
    <scope>NUCLEOTIDE SEQUENCE [LARGE SCALE GENOMIC DNA]</scope>
    <source>
        <strain evidence="12">JCM 31932</strain>
    </source>
</reference>
<dbReference type="PANTHER" id="PTHR45453:SF1">
    <property type="entry name" value="PHOSPHATE REGULON SENSOR PROTEIN PHOR"/>
    <property type="match status" value="1"/>
</dbReference>
<dbReference type="InterPro" id="IPR036097">
    <property type="entry name" value="HisK_dim/P_sf"/>
</dbReference>
<dbReference type="SUPFAM" id="SSF47384">
    <property type="entry name" value="Homodimeric domain of signal transducing histidine kinase"/>
    <property type="match status" value="1"/>
</dbReference>
<dbReference type="OrthoDB" id="9786919at2"/>
<protein>
    <recommendedName>
        <fullName evidence="8">Sensor-like histidine kinase SenX3</fullName>
        <ecNumber evidence="3">2.7.13.3</ecNumber>
    </recommendedName>
</protein>
<evidence type="ECO:0000313" key="12">
    <source>
        <dbReference type="Proteomes" id="UP000273154"/>
    </source>
</evidence>
<dbReference type="GO" id="GO:0000155">
    <property type="term" value="F:phosphorelay sensor kinase activity"/>
    <property type="evidence" value="ECO:0007669"/>
    <property type="project" value="InterPro"/>
</dbReference>
<keyword evidence="5" id="KW-0808">Transferase</keyword>
<dbReference type="CDD" id="cd00075">
    <property type="entry name" value="HATPase"/>
    <property type="match status" value="1"/>
</dbReference>
<evidence type="ECO:0000256" key="9">
    <source>
        <dbReference type="SAM" id="Phobius"/>
    </source>
</evidence>
<dbReference type="Gene3D" id="3.30.565.10">
    <property type="entry name" value="Histidine kinase-like ATPase, C-terminal domain"/>
    <property type="match status" value="1"/>
</dbReference>
<keyword evidence="9" id="KW-1133">Transmembrane helix</keyword>
<comment type="subcellular location">
    <subcellularLocation>
        <location evidence="2">Cell membrane</location>
    </subcellularLocation>
</comment>
<dbReference type="InterPro" id="IPR050351">
    <property type="entry name" value="BphY/WalK/GraS-like"/>
</dbReference>
<evidence type="ECO:0000256" key="7">
    <source>
        <dbReference type="ARBA" id="ARBA00023012"/>
    </source>
</evidence>
<dbReference type="KEGG" id="pcat:Pcatena_08450"/>
<evidence type="ECO:0000313" key="11">
    <source>
        <dbReference type="EMBL" id="BBH50258.1"/>
    </source>
</evidence>
<dbReference type="RefSeq" id="WP_126421934.1">
    <property type="nucleotide sequence ID" value="NZ_AP019367.1"/>
</dbReference>
<dbReference type="Pfam" id="PF00512">
    <property type="entry name" value="HisKA"/>
    <property type="match status" value="1"/>
</dbReference>
<dbReference type="InterPro" id="IPR005467">
    <property type="entry name" value="His_kinase_dom"/>
</dbReference>
<keyword evidence="9" id="KW-0472">Membrane</keyword>
<dbReference type="EC" id="2.7.13.3" evidence="3"/>
<feature type="transmembrane region" description="Helical" evidence="9">
    <location>
        <begin position="9"/>
        <end position="29"/>
    </location>
</feature>
<sequence length="409" mass="44674">MLGKLRRRFVAIIMLLVGSLVIAMVGISYRNTMSSLDSIVSRSLDMALEERSALPDSDADGEALGMEHLPVLWIDLSGTGAKLGSNETRLCFDTDHLTEAIGSAISSDQDEGRLSEFHLTWRRVSSPYGWRLAVADTTSIDAERNAQIISSLKLGGAGMLVLLALAIVLSKWASRPVQVAWEQQHQFVADASHELKTPLAVIIANNGILERREDELPQDCVRWVRSTRDEAERMRGLIEEMLELARTEEGGGGVRRDVDVDLSELVEGEALQFDAVAYERGTSIETDISPEAHVSGDPEQLDRLVKTLIDNACKYAAVGTRVTVRLERRAGTATLSVNNEGDPIPPEDLPHVFDRFYRSDKARARSTGGFGLGLAIAKGIAESHGGRIEVKSSAGQGTTFTVTLHETRE</sequence>
<dbReference type="CDD" id="cd00082">
    <property type="entry name" value="HisKA"/>
    <property type="match status" value="1"/>
</dbReference>
<keyword evidence="12" id="KW-1185">Reference proteome</keyword>
<dbReference type="GO" id="GO:0016036">
    <property type="term" value="P:cellular response to phosphate starvation"/>
    <property type="evidence" value="ECO:0007669"/>
    <property type="project" value="TreeGrafter"/>
</dbReference>
<dbReference type="PANTHER" id="PTHR45453">
    <property type="entry name" value="PHOSPHATE REGULON SENSOR PROTEIN PHOR"/>
    <property type="match status" value="1"/>
</dbReference>
<comment type="catalytic activity">
    <reaction evidence="1">
        <text>ATP + protein L-histidine = ADP + protein N-phospho-L-histidine.</text>
        <dbReference type="EC" id="2.7.13.3"/>
    </reaction>
</comment>
<evidence type="ECO:0000256" key="2">
    <source>
        <dbReference type="ARBA" id="ARBA00004236"/>
    </source>
</evidence>